<keyword evidence="2" id="KW-1185">Reference proteome</keyword>
<evidence type="ECO:0000313" key="2">
    <source>
        <dbReference type="Proteomes" id="UP001203284"/>
    </source>
</evidence>
<dbReference type="InterPro" id="IPR053737">
    <property type="entry name" value="Type_II_TA_Toxin"/>
</dbReference>
<name>A0ABT0DF87_9HYPH</name>
<evidence type="ECO:0000313" key="1">
    <source>
        <dbReference type="EMBL" id="MCK0198534.1"/>
    </source>
</evidence>
<accession>A0ABT0DF87</accession>
<reference evidence="1 2" key="1">
    <citation type="submission" date="2022-04" db="EMBL/GenBank/DDBJ databases">
        <authorList>
            <person name="Grouzdev D.S."/>
            <person name="Pantiukh K.S."/>
            <person name="Krutkina M.S."/>
        </authorList>
    </citation>
    <scope>NUCLEOTIDE SEQUENCE [LARGE SCALE GENOMIC DNA]</scope>
    <source>
        <strain evidence="1 2">6x-1</strain>
    </source>
</reference>
<protein>
    <submittedName>
        <fullName evidence="1">Uncharacterized protein</fullName>
    </submittedName>
</protein>
<dbReference type="Gene3D" id="1.20.120.1870">
    <property type="entry name" value="Fic/DOC protein, Fido domain"/>
    <property type="match status" value="1"/>
</dbReference>
<dbReference type="Proteomes" id="UP001203284">
    <property type="component" value="Unassembled WGS sequence"/>
</dbReference>
<sequence length="72" mass="7963">MPGPFFVTAADVITLNQIFVETTGEPFHIRDRGLLESALAVPINCVAYNETTHLDQLALHLALDLRPFSPPF</sequence>
<organism evidence="1 2">
    <name type="scientific">Ancylobacter crimeensis</name>
    <dbReference type="NCBI Taxonomy" id="2579147"/>
    <lineage>
        <taxon>Bacteria</taxon>
        <taxon>Pseudomonadati</taxon>
        <taxon>Pseudomonadota</taxon>
        <taxon>Alphaproteobacteria</taxon>
        <taxon>Hyphomicrobiales</taxon>
        <taxon>Xanthobacteraceae</taxon>
        <taxon>Ancylobacter</taxon>
    </lineage>
</organism>
<gene>
    <name evidence="1" type="ORF">MWN34_16640</name>
</gene>
<proteinExistence type="predicted"/>
<comment type="caution">
    <text evidence="1">The sequence shown here is derived from an EMBL/GenBank/DDBJ whole genome shotgun (WGS) entry which is preliminary data.</text>
</comment>
<dbReference type="RefSeq" id="WP_247030437.1">
    <property type="nucleotide sequence ID" value="NZ_JALKCH010000012.1"/>
</dbReference>
<dbReference type="EMBL" id="JALKCH010000012">
    <property type="protein sequence ID" value="MCK0198534.1"/>
    <property type="molecule type" value="Genomic_DNA"/>
</dbReference>